<dbReference type="GO" id="GO:1904680">
    <property type="term" value="F:peptide transmembrane transporter activity"/>
    <property type="evidence" value="ECO:0007669"/>
    <property type="project" value="TreeGrafter"/>
</dbReference>
<dbReference type="EMBL" id="FNEK01000046">
    <property type="protein sequence ID" value="SDK59816.1"/>
    <property type="molecule type" value="Genomic_DNA"/>
</dbReference>
<dbReference type="PANTHER" id="PTHR30290:SF10">
    <property type="entry name" value="PERIPLASMIC OLIGOPEPTIDE-BINDING PROTEIN-RELATED"/>
    <property type="match status" value="1"/>
</dbReference>
<evidence type="ECO:0000256" key="2">
    <source>
        <dbReference type="ARBA" id="ARBA00005695"/>
    </source>
</evidence>
<dbReference type="RefSeq" id="WP_093160295.1">
    <property type="nucleotide sequence ID" value="NZ_FNEK01000046.1"/>
</dbReference>
<dbReference type="PANTHER" id="PTHR30290">
    <property type="entry name" value="PERIPLASMIC BINDING COMPONENT OF ABC TRANSPORTER"/>
    <property type="match status" value="1"/>
</dbReference>
<evidence type="ECO:0000256" key="4">
    <source>
        <dbReference type="ARBA" id="ARBA00022729"/>
    </source>
</evidence>
<dbReference type="STRING" id="571298.SAMN04488026_10469"/>
<gene>
    <name evidence="7" type="ORF">SAMN04488026_10469</name>
</gene>
<keyword evidence="8" id="KW-1185">Reference proteome</keyword>
<feature type="signal peptide" evidence="5">
    <location>
        <begin position="1"/>
        <end position="24"/>
    </location>
</feature>
<dbReference type="Gene3D" id="3.90.76.10">
    <property type="entry name" value="Dipeptide-binding Protein, Domain 1"/>
    <property type="match status" value="1"/>
</dbReference>
<dbReference type="Gene3D" id="3.40.190.10">
    <property type="entry name" value="Periplasmic binding protein-like II"/>
    <property type="match status" value="1"/>
</dbReference>
<evidence type="ECO:0000256" key="1">
    <source>
        <dbReference type="ARBA" id="ARBA00004418"/>
    </source>
</evidence>
<dbReference type="Gene3D" id="3.10.105.10">
    <property type="entry name" value="Dipeptide-binding Protein, Domain 3"/>
    <property type="match status" value="1"/>
</dbReference>
<evidence type="ECO:0000256" key="5">
    <source>
        <dbReference type="SAM" id="SignalP"/>
    </source>
</evidence>
<dbReference type="GO" id="GO:0030313">
    <property type="term" value="C:cell envelope"/>
    <property type="evidence" value="ECO:0007669"/>
    <property type="project" value="UniProtKB-SubCell"/>
</dbReference>
<evidence type="ECO:0000313" key="8">
    <source>
        <dbReference type="Proteomes" id="UP000199382"/>
    </source>
</evidence>
<comment type="subcellular location">
    <subcellularLocation>
        <location evidence="1">Periplasm</location>
    </subcellularLocation>
</comment>
<dbReference type="SUPFAM" id="SSF53850">
    <property type="entry name" value="Periplasmic binding protein-like II"/>
    <property type="match status" value="1"/>
</dbReference>
<dbReference type="AlphaFoldDB" id="A0A1G9D7A2"/>
<feature type="chain" id="PRO_5011713010" evidence="5">
    <location>
        <begin position="25"/>
        <end position="501"/>
    </location>
</feature>
<dbReference type="OrthoDB" id="9803988at2"/>
<feature type="domain" description="Solute-binding protein family 5" evidence="6">
    <location>
        <begin position="72"/>
        <end position="414"/>
    </location>
</feature>
<keyword evidence="3" id="KW-0813">Transport</keyword>
<dbReference type="GO" id="GO:0015833">
    <property type="term" value="P:peptide transport"/>
    <property type="evidence" value="ECO:0007669"/>
    <property type="project" value="TreeGrafter"/>
</dbReference>
<proteinExistence type="inferred from homology"/>
<accession>A0A1G9D7A2</accession>
<evidence type="ECO:0000256" key="3">
    <source>
        <dbReference type="ARBA" id="ARBA00022448"/>
    </source>
</evidence>
<reference evidence="7 8" key="1">
    <citation type="submission" date="2016-10" db="EMBL/GenBank/DDBJ databases">
        <authorList>
            <person name="de Groot N.N."/>
        </authorList>
    </citation>
    <scope>NUCLEOTIDE SEQUENCE [LARGE SCALE GENOMIC DNA]</scope>
    <source>
        <strain evidence="7 8">DSM 25294</strain>
    </source>
</reference>
<name>A0A1G9D7A2_9RHOB</name>
<sequence>MRIAFRKLAGLATASILAGTAVLAQDRATALIVAEDVAPQTFDPIQSSQIRTWYVWQLVYEGLVRAELDGSLTPLLASSWEIDETGTVYDFTLRGGTKFSDGSSVTPEDVVFSFERLKADGLPYAQDRFKSLTSVEKVDDTTVRFTLSGPDAGFMLNLGSPFVVGSAIMKADWVTSHDPKQEMLGTGPFALVSYAPNSELVLTRNENYWDSEEAAKVETLKIRYMPEQSAQIAAMLSGQIDLMFPSAESMLQLTRVPEVTTVAVASTNTVRLNINTNLEPFSNPDFRRAMSLSLNRDEIVAGAFLSEASPSAQIPPAYAWGPNLDELKYQKQDIEQAKELLAKAGYPDGIDITLNHLAGYATYLDRFAEILKGQMAEAGIRVTIEANQTAVWLDKQNSANYEIMTNEYAFQADPLFYLMPRPGRQGPTPQEMVDLIGAATSGPAAEYPAMLAKVAVMQDDLVFPDITVASRNAWVAYSDNVVSAEPDATISRTFLADVALK</sequence>
<dbReference type="Proteomes" id="UP000199382">
    <property type="component" value="Unassembled WGS sequence"/>
</dbReference>
<dbReference type="CDD" id="cd00995">
    <property type="entry name" value="PBP2_NikA_DppA_OppA_like"/>
    <property type="match status" value="1"/>
</dbReference>
<protein>
    <submittedName>
        <fullName evidence="7">Peptide/nickel transport system substrate-binding protein</fullName>
    </submittedName>
</protein>
<organism evidence="7 8">
    <name type="scientific">Aliiruegeria lutimaris</name>
    <dbReference type="NCBI Taxonomy" id="571298"/>
    <lineage>
        <taxon>Bacteria</taxon>
        <taxon>Pseudomonadati</taxon>
        <taxon>Pseudomonadota</taxon>
        <taxon>Alphaproteobacteria</taxon>
        <taxon>Rhodobacterales</taxon>
        <taxon>Roseobacteraceae</taxon>
        <taxon>Aliiruegeria</taxon>
    </lineage>
</organism>
<evidence type="ECO:0000313" key="7">
    <source>
        <dbReference type="EMBL" id="SDK59816.1"/>
    </source>
</evidence>
<dbReference type="Pfam" id="PF00496">
    <property type="entry name" value="SBP_bac_5"/>
    <property type="match status" value="1"/>
</dbReference>
<comment type="similarity">
    <text evidence="2">Belongs to the bacterial solute-binding protein 5 family.</text>
</comment>
<dbReference type="InterPro" id="IPR000914">
    <property type="entry name" value="SBP_5_dom"/>
</dbReference>
<dbReference type="InterPro" id="IPR039424">
    <property type="entry name" value="SBP_5"/>
</dbReference>
<keyword evidence="4 5" id="KW-0732">Signal</keyword>
<evidence type="ECO:0000259" key="6">
    <source>
        <dbReference type="Pfam" id="PF00496"/>
    </source>
</evidence>